<evidence type="ECO:0000256" key="8">
    <source>
        <dbReference type="RuleBase" id="RU361189"/>
    </source>
</evidence>
<keyword evidence="8" id="KW-0375">Hydrogen ion transport</keyword>
<evidence type="ECO:0000256" key="7">
    <source>
        <dbReference type="ARBA" id="ARBA00023136"/>
    </source>
</evidence>
<dbReference type="Proteomes" id="UP000685013">
    <property type="component" value="Chromosome 5"/>
</dbReference>
<evidence type="ECO:0000256" key="2">
    <source>
        <dbReference type="ARBA" id="ARBA00009904"/>
    </source>
</evidence>
<dbReference type="AlphaFoldDB" id="A0AAV6NHW1"/>
<dbReference type="GO" id="GO:0051117">
    <property type="term" value="F:ATPase binding"/>
    <property type="evidence" value="ECO:0007669"/>
    <property type="project" value="TreeGrafter"/>
</dbReference>
<keyword evidence="4 8" id="KW-0812">Transmembrane</keyword>
<proteinExistence type="inferred from homology"/>
<gene>
    <name evidence="9" type="primary">VHA-a3</name>
    <name evidence="9" type="ORF">SDJN03_08255</name>
</gene>
<comment type="caution">
    <text evidence="9">The sequence shown here is derived from an EMBL/GenBank/DDBJ whole genome shotgun (WGS) entry which is preliminary data.</text>
</comment>
<evidence type="ECO:0000256" key="3">
    <source>
        <dbReference type="ARBA" id="ARBA00022448"/>
    </source>
</evidence>
<feature type="transmembrane region" description="Helical" evidence="8">
    <location>
        <begin position="221"/>
        <end position="244"/>
    </location>
</feature>
<dbReference type="PANTHER" id="PTHR11629:SF63">
    <property type="entry name" value="V-TYPE PROTON ATPASE SUBUNIT A"/>
    <property type="match status" value="1"/>
</dbReference>
<keyword evidence="6 8" id="KW-0406">Ion transport</keyword>
<comment type="caution">
    <text evidence="8">Lacks conserved residue(s) required for the propagation of feature annotation.</text>
</comment>
<dbReference type="GO" id="GO:0033179">
    <property type="term" value="C:proton-transporting V-type ATPase, V0 domain"/>
    <property type="evidence" value="ECO:0007669"/>
    <property type="project" value="InterPro"/>
</dbReference>
<dbReference type="GO" id="GO:0016471">
    <property type="term" value="C:vacuolar proton-transporting V-type ATPase complex"/>
    <property type="evidence" value="ECO:0007669"/>
    <property type="project" value="TreeGrafter"/>
</dbReference>
<sequence>MDLLLSEAMQLVHLIISNESAHRMISYLGLFQFKYYTSLRICLTEIIALCRNACFLSPFQRTYAAQVKLGEFEAESLEINDNNEKLQRNWSEQLEDKLVLQRRHGMFLLIRSYYNSVGLYSFVMLHTYTSSLQKITYYFLYGFRLEMTTDPTKQVKLVAFEMNFLSFNKGQMCLRQAVVDGSITDPVSGVKVSNGNPLVTVMPKANSELQGRVYSIVTFPFLFAVVFSDFHGICLLLATLYLIIREKNFSSQVPICSTDDFHEQFMRLPLTSHNCNVVLWISSSVSRNDLYRRKPAFSRTVPSASVNSVCPHYLLC</sequence>
<accession>A0AAV6NHW1</accession>
<evidence type="ECO:0000256" key="5">
    <source>
        <dbReference type="ARBA" id="ARBA00022989"/>
    </source>
</evidence>
<feature type="non-terminal residue" evidence="9">
    <location>
        <position position="1"/>
    </location>
</feature>
<comment type="similarity">
    <text evidence="2 8">Belongs to the V-ATPase 116 kDa subunit family.</text>
</comment>
<evidence type="ECO:0000313" key="9">
    <source>
        <dbReference type="EMBL" id="KAG6598477.1"/>
    </source>
</evidence>
<reference evidence="9 10" key="1">
    <citation type="journal article" date="2021" name="Hortic Res">
        <title>The domestication of Cucurbita argyrosperma as revealed by the genome of its wild relative.</title>
        <authorList>
            <person name="Barrera-Redondo J."/>
            <person name="Sanchez-de la Vega G."/>
            <person name="Aguirre-Liguori J.A."/>
            <person name="Castellanos-Morales G."/>
            <person name="Gutierrez-Guerrero Y.T."/>
            <person name="Aguirre-Dugua X."/>
            <person name="Aguirre-Planter E."/>
            <person name="Tenaillon M.I."/>
            <person name="Lira-Saade R."/>
            <person name="Eguiarte L.E."/>
        </authorList>
    </citation>
    <scope>NUCLEOTIDE SEQUENCE [LARGE SCALE GENOMIC DNA]</scope>
    <source>
        <strain evidence="9">JBR-2021</strain>
    </source>
</reference>
<keyword evidence="3 8" id="KW-0813">Transport</keyword>
<dbReference type="GO" id="GO:0046961">
    <property type="term" value="F:proton-transporting ATPase activity, rotational mechanism"/>
    <property type="evidence" value="ECO:0007669"/>
    <property type="project" value="InterPro"/>
</dbReference>
<organism evidence="9 10">
    <name type="scientific">Cucurbita argyrosperma subsp. sororia</name>
    <dbReference type="NCBI Taxonomy" id="37648"/>
    <lineage>
        <taxon>Eukaryota</taxon>
        <taxon>Viridiplantae</taxon>
        <taxon>Streptophyta</taxon>
        <taxon>Embryophyta</taxon>
        <taxon>Tracheophyta</taxon>
        <taxon>Spermatophyta</taxon>
        <taxon>Magnoliopsida</taxon>
        <taxon>eudicotyledons</taxon>
        <taxon>Gunneridae</taxon>
        <taxon>Pentapetalae</taxon>
        <taxon>rosids</taxon>
        <taxon>fabids</taxon>
        <taxon>Cucurbitales</taxon>
        <taxon>Cucurbitaceae</taxon>
        <taxon>Cucurbiteae</taxon>
        <taxon>Cucurbita</taxon>
    </lineage>
</organism>
<evidence type="ECO:0000313" key="10">
    <source>
        <dbReference type="Proteomes" id="UP000685013"/>
    </source>
</evidence>
<evidence type="ECO:0000256" key="6">
    <source>
        <dbReference type="ARBA" id="ARBA00023065"/>
    </source>
</evidence>
<dbReference type="InterPro" id="IPR002490">
    <property type="entry name" value="V-ATPase_116kDa_su"/>
</dbReference>
<comment type="function">
    <text evidence="8">Essential component of the vacuolar proton pump (V-ATPase), a multimeric enzyme that catalyzes the translocation of protons across the membranes. Required for assembly and activity of the V-ATPase.</text>
</comment>
<dbReference type="Pfam" id="PF01496">
    <property type="entry name" value="V_ATPase_I"/>
    <property type="match status" value="1"/>
</dbReference>
<keyword evidence="5 8" id="KW-1133">Transmembrane helix</keyword>
<dbReference type="EMBL" id="JAGKQH010000005">
    <property type="protein sequence ID" value="KAG6598477.1"/>
    <property type="molecule type" value="Genomic_DNA"/>
</dbReference>
<evidence type="ECO:0000256" key="1">
    <source>
        <dbReference type="ARBA" id="ARBA00004141"/>
    </source>
</evidence>
<protein>
    <recommendedName>
        <fullName evidence="8">V-type proton ATPase subunit a</fullName>
    </recommendedName>
</protein>
<dbReference type="PANTHER" id="PTHR11629">
    <property type="entry name" value="VACUOLAR PROTON ATPASES"/>
    <property type="match status" value="1"/>
</dbReference>
<comment type="subcellular location">
    <subcellularLocation>
        <location evidence="1">Membrane</location>
        <topology evidence="1">Multi-pass membrane protein</topology>
    </subcellularLocation>
</comment>
<keyword evidence="10" id="KW-1185">Reference proteome</keyword>
<name>A0AAV6NHW1_9ROSI</name>
<dbReference type="GO" id="GO:0007035">
    <property type="term" value="P:vacuolar acidification"/>
    <property type="evidence" value="ECO:0007669"/>
    <property type="project" value="TreeGrafter"/>
</dbReference>
<keyword evidence="7 8" id="KW-0472">Membrane</keyword>
<evidence type="ECO:0000256" key="4">
    <source>
        <dbReference type="ARBA" id="ARBA00022692"/>
    </source>
</evidence>